<organism evidence="1 2">
    <name type="scientific">Ensete ventricosum</name>
    <name type="common">Abyssinian banana</name>
    <name type="synonym">Musa ensete</name>
    <dbReference type="NCBI Taxonomy" id="4639"/>
    <lineage>
        <taxon>Eukaryota</taxon>
        <taxon>Viridiplantae</taxon>
        <taxon>Streptophyta</taxon>
        <taxon>Embryophyta</taxon>
        <taxon>Tracheophyta</taxon>
        <taxon>Spermatophyta</taxon>
        <taxon>Magnoliopsida</taxon>
        <taxon>Liliopsida</taxon>
        <taxon>Zingiberales</taxon>
        <taxon>Musaceae</taxon>
        <taxon>Ensete</taxon>
    </lineage>
</organism>
<evidence type="ECO:0000313" key="1">
    <source>
        <dbReference type="EMBL" id="RRT65832.1"/>
    </source>
</evidence>
<protein>
    <submittedName>
        <fullName evidence="1">Uncharacterized protein</fullName>
    </submittedName>
</protein>
<comment type="caution">
    <text evidence="1">The sequence shown here is derived from an EMBL/GenBank/DDBJ whole genome shotgun (WGS) entry which is preliminary data.</text>
</comment>
<reference evidence="1 2" key="1">
    <citation type="journal article" date="2014" name="Agronomy (Basel)">
        <title>A Draft Genome Sequence for Ensete ventricosum, the Drought-Tolerant Tree Against Hunger.</title>
        <authorList>
            <person name="Harrison J."/>
            <person name="Moore K.A."/>
            <person name="Paszkiewicz K."/>
            <person name="Jones T."/>
            <person name="Grant M."/>
            <person name="Ambacheew D."/>
            <person name="Muzemil S."/>
            <person name="Studholme D.J."/>
        </authorList>
    </citation>
    <scope>NUCLEOTIDE SEQUENCE [LARGE SCALE GENOMIC DNA]</scope>
</reference>
<dbReference type="Proteomes" id="UP000287651">
    <property type="component" value="Unassembled WGS sequence"/>
</dbReference>
<dbReference type="AlphaFoldDB" id="A0A426ZP92"/>
<accession>A0A426ZP92</accession>
<gene>
    <name evidence="1" type="ORF">B296_00008911</name>
</gene>
<name>A0A426ZP92_ENSVE</name>
<dbReference type="EMBL" id="AMZH03005669">
    <property type="protein sequence ID" value="RRT65832.1"/>
    <property type="molecule type" value="Genomic_DNA"/>
</dbReference>
<sequence>MQWELVGSSSKVIGKLARSMLGVGRKMIERLIGSLPEDAGKIVRNYRERFAEGIGKLVGNVLGDCRKTCRKNVGGCQIGES</sequence>
<proteinExistence type="predicted"/>
<evidence type="ECO:0000313" key="2">
    <source>
        <dbReference type="Proteomes" id="UP000287651"/>
    </source>
</evidence>